<accession>A0ABT5WXT3</accession>
<protein>
    <submittedName>
        <fullName evidence="2">DUF262 domain-containing protein</fullName>
    </submittedName>
</protein>
<dbReference type="Proteomes" id="UP001216253">
    <property type="component" value="Unassembled WGS sequence"/>
</dbReference>
<evidence type="ECO:0000313" key="3">
    <source>
        <dbReference type="Proteomes" id="UP001216253"/>
    </source>
</evidence>
<sequence length="761" mass="84687">PSKWRRGSHALDCRGLRTPLTEDATLGLERLVTDPSSVRFLGSIISVQGVAREIAPPPLDRELPRRVITIIDGQQRICTIMVLNVLFHDALARLVGALEDSDDPGVASLREEARDFLDELSKTFQFQGRGSQELYRLYPRVVRALEDTWARTAAHANYTSPIARFVWSYIEFRYGPDDGDIAEEFEYDGLDAHGDPIAGHEALLAAIESLREQINQLAKDEHETLSIPAIEDIVRADGHVVAELWPNPLTAPVLEFLENKDADDDFFDECQQVVRLLALARYVNFRLAATVIDASKEDYAFDMFEALNTTGQPLTAFETFKPRVIEFEGAAGYPASPTKEAIDRVQDYLDRFRKAEERLSATSTLLIPFALAESGRKLEKHLSQQRRYLRDQFDAAATRPAKRAFVKNLATTATFVGSAWRPRSARISAALIPGDIYSDDNAAFCLEALRSIRHEIVLAPLSRFFAAYEAAAANERAQTAEDLFGAVKAITAFSMIWRAAKGGTANIDSVYRDLMLRGIGGFPAMKRQAGVDVSLTNLKAALAARLVEEGITRASWVREAGQAPIYKVGQNITRFLLIAASHDAVPEGHTGLIEKGRRGSNPLLTRDHWIDDDMLTVEHVAPNAAHGVGWPEDVYDDSRTIQRLGNFVLLPQLENNILADRGWAEKRILYRMFGADRLAAARQALADGRAIGFNPGNRAAELVEEAKVLPMCQAISTFAGPWDTAFIGRRSTRLAELAWDTIYPWISSVRPRPLARRRGRR</sequence>
<feature type="domain" description="GmrSD restriction endonucleases N-terminal" evidence="1">
    <location>
        <begin position="30"/>
        <end position="323"/>
    </location>
</feature>
<feature type="non-terminal residue" evidence="2">
    <location>
        <position position="1"/>
    </location>
</feature>
<proteinExistence type="predicted"/>
<evidence type="ECO:0000259" key="1">
    <source>
        <dbReference type="Pfam" id="PF03235"/>
    </source>
</evidence>
<comment type="caution">
    <text evidence="2">The sequence shown here is derived from an EMBL/GenBank/DDBJ whole genome shotgun (WGS) entry which is preliminary data.</text>
</comment>
<dbReference type="InterPro" id="IPR004919">
    <property type="entry name" value="GmrSD_N"/>
</dbReference>
<evidence type="ECO:0000313" key="2">
    <source>
        <dbReference type="EMBL" id="MDE8654717.1"/>
    </source>
</evidence>
<dbReference type="EMBL" id="JARESE010000098">
    <property type="protein sequence ID" value="MDE8654717.1"/>
    <property type="molecule type" value="Genomic_DNA"/>
</dbReference>
<name>A0ABT5WXT3_9SPHN</name>
<keyword evidence="3" id="KW-1185">Reference proteome</keyword>
<dbReference type="PANTHER" id="PTHR35149">
    <property type="entry name" value="SLL5132 PROTEIN"/>
    <property type="match status" value="1"/>
</dbReference>
<dbReference type="PANTHER" id="PTHR35149:SF1">
    <property type="entry name" value="DUF5655 DOMAIN-CONTAINING PROTEIN"/>
    <property type="match status" value="1"/>
</dbReference>
<dbReference type="Pfam" id="PF03235">
    <property type="entry name" value="GmrSD_N"/>
    <property type="match status" value="1"/>
</dbReference>
<gene>
    <name evidence="2" type="ORF">PYV00_23780</name>
</gene>
<reference evidence="2 3" key="1">
    <citation type="submission" date="2023-03" db="EMBL/GenBank/DDBJ databases">
        <title>NovoSphingobium album sp. nov. isolated from polycyclic aromatic hydrocarbons- and heavy-metal polluted soil.</title>
        <authorList>
            <person name="Liu Z."/>
            <person name="Wang K."/>
        </authorList>
    </citation>
    <scope>NUCLEOTIDE SEQUENCE [LARGE SCALE GENOMIC DNA]</scope>
    <source>
        <strain evidence="2 3">H3SJ31-1</strain>
    </source>
</reference>
<organism evidence="2 3">
    <name type="scientific">Novosphingobium album</name>
    <name type="common">ex Liu et al. 2023</name>
    <dbReference type="NCBI Taxonomy" id="3031130"/>
    <lineage>
        <taxon>Bacteria</taxon>
        <taxon>Pseudomonadati</taxon>
        <taxon>Pseudomonadota</taxon>
        <taxon>Alphaproteobacteria</taxon>
        <taxon>Sphingomonadales</taxon>
        <taxon>Sphingomonadaceae</taxon>
        <taxon>Novosphingobium</taxon>
    </lineage>
</organism>